<dbReference type="EMBL" id="CP045273">
    <property type="protein sequence ID" value="QJX80830.1"/>
    <property type="molecule type" value="Genomic_DNA"/>
</dbReference>
<geneLocation type="plasmid" evidence="2">
    <name>pfdu301a</name>
</geneLocation>
<dbReference type="RefSeq" id="WP_171778829.1">
    <property type="nucleotide sequence ID" value="NZ_CP045273.1"/>
</dbReference>
<name>A0A6M6E202_PRIMG</name>
<dbReference type="AlphaFoldDB" id="A0A6M6E202"/>
<gene>
    <name evidence="1" type="ORF">FDZ14_32595</name>
</gene>
<proteinExistence type="predicted"/>
<evidence type="ECO:0000313" key="1">
    <source>
        <dbReference type="EMBL" id="QJX80830.1"/>
    </source>
</evidence>
<evidence type="ECO:0000313" key="2">
    <source>
        <dbReference type="Proteomes" id="UP000501076"/>
    </source>
</evidence>
<sequence>MENFFFSVPASKFKEKSVKQNSEIFFVPISQEIEQAVPYLENHWKMQDNQNDRLTDSVVYNAQTFNEVEKCYERNPKGEFTYLAHRWYNKRTSSVTEDIFCSYNIARKEEDIKHKTIDFYIMDVPFDLKLTSFPKRFGKQRSNYSSDRTYRNDLIRWLYENQSKGRRNHDKNRIFVVCKHDNGLNSRNNLLLKKDFEQIDKKVKSFLDYSYTKLERGEDPFNKVTLNNGTTVYSEVIFIY</sequence>
<accession>A0A6M6E202</accession>
<keyword evidence="1" id="KW-0614">Plasmid</keyword>
<reference evidence="1 2" key="1">
    <citation type="submission" date="2019-10" db="EMBL/GenBank/DDBJ databases">
        <title>Complete genome sequences for adaption low water activity.</title>
        <authorList>
            <person name="Zhao L."/>
            <person name="Zhong J."/>
        </authorList>
    </citation>
    <scope>NUCLEOTIDE SEQUENCE [LARGE SCALE GENOMIC DNA]</scope>
    <source>
        <strain evidence="1 2">FDU301</strain>
        <plasmid evidence="2">pfdu301a</plasmid>
    </source>
</reference>
<protein>
    <submittedName>
        <fullName evidence="1">Uncharacterized protein</fullName>
    </submittedName>
</protein>
<organism evidence="1 2">
    <name type="scientific">Priestia megaterium</name>
    <name type="common">Bacillus megaterium</name>
    <dbReference type="NCBI Taxonomy" id="1404"/>
    <lineage>
        <taxon>Bacteria</taxon>
        <taxon>Bacillati</taxon>
        <taxon>Bacillota</taxon>
        <taxon>Bacilli</taxon>
        <taxon>Bacillales</taxon>
        <taxon>Bacillaceae</taxon>
        <taxon>Priestia</taxon>
    </lineage>
</organism>
<dbReference type="Proteomes" id="UP000501076">
    <property type="component" value="Plasmid pFDU301A"/>
</dbReference>